<comment type="similarity">
    <text evidence="1">Belongs to the GSP E family.</text>
</comment>
<dbReference type="SUPFAM" id="SSF52540">
    <property type="entry name" value="P-loop containing nucleoside triphosphate hydrolases"/>
    <property type="match status" value="1"/>
</dbReference>
<feature type="domain" description="Bacterial type II secretion system protein E" evidence="6">
    <location>
        <begin position="370"/>
        <end position="384"/>
    </location>
</feature>
<dbReference type="EMBL" id="KY494864">
    <property type="protein sequence ID" value="ARD70250.1"/>
    <property type="molecule type" value="Genomic_DNA"/>
</dbReference>
<evidence type="ECO:0000256" key="1">
    <source>
        <dbReference type="ARBA" id="ARBA00006611"/>
    </source>
</evidence>
<dbReference type="Pfam" id="PF00437">
    <property type="entry name" value="T2SSE"/>
    <property type="match status" value="1"/>
</dbReference>
<keyword evidence="3" id="KW-0067">ATP-binding</keyword>
<dbReference type="GO" id="GO:0005524">
    <property type="term" value="F:ATP binding"/>
    <property type="evidence" value="ECO:0007669"/>
    <property type="project" value="UniProtKB-KW"/>
</dbReference>
<evidence type="ECO:0000256" key="5">
    <source>
        <dbReference type="SAM" id="MobiDB-lite"/>
    </source>
</evidence>
<dbReference type="Gene3D" id="3.30.450.90">
    <property type="match status" value="1"/>
</dbReference>
<accession>A0A1V0M5U5</accession>
<feature type="region of interest" description="Disordered" evidence="5">
    <location>
        <begin position="576"/>
        <end position="597"/>
    </location>
</feature>
<dbReference type="CDD" id="cd01129">
    <property type="entry name" value="PulE-GspE-like"/>
    <property type="match status" value="1"/>
</dbReference>
<dbReference type="Gene3D" id="3.40.50.300">
    <property type="entry name" value="P-loop containing nucleotide triphosphate hydrolases"/>
    <property type="match status" value="1"/>
</dbReference>
<keyword evidence="4" id="KW-0175">Coiled coil</keyword>
<dbReference type="AlphaFoldDB" id="A0A1V0M5U5"/>
<dbReference type="SMART" id="SM00382">
    <property type="entry name" value="AAA"/>
    <property type="match status" value="1"/>
</dbReference>
<dbReference type="InterPro" id="IPR003593">
    <property type="entry name" value="AAA+_ATPase"/>
</dbReference>
<dbReference type="InterPro" id="IPR027417">
    <property type="entry name" value="P-loop_NTPase"/>
</dbReference>
<dbReference type="GO" id="GO:0016887">
    <property type="term" value="F:ATP hydrolysis activity"/>
    <property type="evidence" value="ECO:0007669"/>
    <property type="project" value="TreeGrafter"/>
</dbReference>
<organism evidence="7">
    <name type="scientific">Pseudomonas aeruginosa</name>
    <dbReference type="NCBI Taxonomy" id="287"/>
    <lineage>
        <taxon>Bacteria</taxon>
        <taxon>Pseudomonadati</taxon>
        <taxon>Pseudomonadota</taxon>
        <taxon>Gammaproteobacteria</taxon>
        <taxon>Pseudomonadales</taxon>
        <taxon>Pseudomonadaceae</taxon>
        <taxon>Pseudomonas</taxon>
    </lineage>
</organism>
<evidence type="ECO:0000313" key="7">
    <source>
        <dbReference type="EMBL" id="ARD70250.1"/>
    </source>
</evidence>
<name>A0A1V0M5U5_PSEAI</name>
<reference evidence="7" key="1">
    <citation type="submission" date="2017-01" db="EMBL/GenBank/DDBJ databases">
        <title>Complete nucleotide sequence of an IncP-2 blaVIM-2-harboring megaplasmid from Pseudomonas aeruginosa.</title>
        <authorList>
            <person name="Botelho J."/>
            <person name="Grosso F."/>
            <person name="Mabrouk A."/>
            <person name="Peixe L."/>
        </authorList>
    </citation>
    <scope>NUCLEOTIDE SEQUENCE</scope>
    <source>
        <strain evidence="7">FFUP_PS_37</strain>
        <plasmid evidence="7">pJB37</plasmid>
    </source>
</reference>
<proteinExistence type="inferred from homology"/>
<geneLocation type="plasmid" evidence="7">
    <name>pJB37</name>
</geneLocation>
<evidence type="ECO:0000256" key="4">
    <source>
        <dbReference type="SAM" id="Coils"/>
    </source>
</evidence>
<dbReference type="GO" id="GO:0005886">
    <property type="term" value="C:plasma membrane"/>
    <property type="evidence" value="ECO:0007669"/>
    <property type="project" value="TreeGrafter"/>
</dbReference>
<feature type="coiled-coil region" evidence="4">
    <location>
        <begin position="154"/>
        <end position="181"/>
    </location>
</feature>
<sequence>MDQIQTLCGRLTMSNNIQGIQRKILRNLVEAGKITQQQADTQPVSEVIEQVVPDILRVCKDDEAVAHAIGKALGREVFFELEEGLSITQGPEGEPWFIYGNTIFMANPFHKRMHERATGFARTNNIHQPKVGVVSLTRLEAIKAIETEDDDSAVHDSEQLKARATQRVEDLVREAAKLNASDIHLQPTQGDQVQVRLRIDGELLTRKLYTSKIHEAICRVIIENNCGLTLELNAAQDGKFDFAVSTHKKINLRVSTLPVTKGSESTPKVVVRLLGNDTSLANLDRLGMSAENKALLRRLGEAPNGLIIVTGPTGSGKTTTLNAMLLDIYGQDPNRNYHTIEEPVEIQHEGMSHTECGKHLSFATALRALLRQDPDVILLGEIRDNETAEYAFKAGQTGHLVLTTLHTNNAHESLDRLGRMDIPTDIIATNTQAIMAQRLVRSLCKSCKVEYLFRSDEKRFALYGSNPVFGSNGDLKLYRANPKGCQVCNNGSHQSGGLKGRRGVIEVLELTPEIQEAILNGISPSLLRRSQIAEGTFKDLWDDGLRLVFEGVIGFEQLEKELRPYLSDRVGAPKNRHEKAGIRPIREASTSSLVPQL</sequence>
<keyword evidence="2" id="KW-0547">Nucleotide-binding</keyword>
<keyword evidence="7" id="KW-0614">Plasmid</keyword>
<evidence type="ECO:0000259" key="6">
    <source>
        <dbReference type="PROSITE" id="PS00662"/>
    </source>
</evidence>
<protein>
    <submittedName>
        <fullName evidence="7">Pilus assembly protein</fullName>
    </submittedName>
</protein>
<dbReference type="InterPro" id="IPR001482">
    <property type="entry name" value="T2SS/T4SS_dom"/>
</dbReference>
<dbReference type="PANTHER" id="PTHR30258">
    <property type="entry name" value="TYPE II SECRETION SYSTEM PROTEIN GSPE-RELATED"/>
    <property type="match status" value="1"/>
</dbReference>
<dbReference type="PROSITE" id="PS00662">
    <property type="entry name" value="T2SP_E"/>
    <property type="match status" value="1"/>
</dbReference>
<evidence type="ECO:0000256" key="3">
    <source>
        <dbReference type="ARBA" id="ARBA00022840"/>
    </source>
</evidence>
<feature type="compositionally biased region" description="Polar residues" evidence="5">
    <location>
        <begin position="588"/>
        <end position="597"/>
    </location>
</feature>
<dbReference type="PANTHER" id="PTHR30258:SF2">
    <property type="entry name" value="COMG OPERON PROTEIN 1"/>
    <property type="match status" value="1"/>
</dbReference>
<evidence type="ECO:0000256" key="2">
    <source>
        <dbReference type="ARBA" id="ARBA00022741"/>
    </source>
</evidence>